<dbReference type="GO" id="GO:0031507">
    <property type="term" value="P:heterochromatin formation"/>
    <property type="evidence" value="ECO:0007669"/>
    <property type="project" value="TreeGrafter"/>
</dbReference>
<keyword evidence="2" id="KW-0175">Coiled coil</keyword>
<reference evidence="4 5" key="1">
    <citation type="submission" date="2018-11" db="EMBL/GenBank/DDBJ databases">
        <authorList>
            <consortium name="Pathogen Informatics"/>
        </authorList>
    </citation>
    <scope>NUCLEOTIDE SEQUENCE [LARGE SCALE GENOMIC DNA]</scope>
</reference>
<dbReference type="GO" id="GO:0005882">
    <property type="term" value="C:intermediate filament"/>
    <property type="evidence" value="ECO:0007669"/>
    <property type="project" value="UniProtKB-KW"/>
</dbReference>
<dbReference type="PANTHER" id="PTHR45721">
    <property type="entry name" value="LAMIN DM0-RELATED"/>
    <property type="match status" value="1"/>
</dbReference>
<evidence type="ECO:0000313" key="4">
    <source>
        <dbReference type="EMBL" id="VDK71857.1"/>
    </source>
</evidence>
<dbReference type="GO" id="GO:0005200">
    <property type="term" value="F:structural constituent of cytoskeleton"/>
    <property type="evidence" value="ECO:0007669"/>
    <property type="project" value="TreeGrafter"/>
</dbReference>
<protein>
    <recommendedName>
        <fullName evidence="3">IF rod domain-containing protein</fullName>
    </recommendedName>
</protein>
<dbReference type="GO" id="GO:0007097">
    <property type="term" value="P:nuclear migration"/>
    <property type="evidence" value="ECO:0007669"/>
    <property type="project" value="TreeGrafter"/>
</dbReference>
<feature type="domain" description="IF rod" evidence="3">
    <location>
        <begin position="5"/>
        <end position="79"/>
    </location>
</feature>
<dbReference type="Pfam" id="PF00038">
    <property type="entry name" value="Filament"/>
    <property type="match status" value="1"/>
</dbReference>
<evidence type="ECO:0000313" key="5">
    <source>
        <dbReference type="Proteomes" id="UP000281553"/>
    </source>
</evidence>
<dbReference type="GO" id="GO:0090435">
    <property type="term" value="P:protein localization to nuclear envelope"/>
    <property type="evidence" value="ECO:0007669"/>
    <property type="project" value="TreeGrafter"/>
</dbReference>
<dbReference type="GO" id="GO:0006998">
    <property type="term" value="P:nuclear envelope organization"/>
    <property type="evidence" value="ECO:0007669"/>
    <property type="project" value="TreeGrafter"/>
</dbReference>
<dbReference type="GO" id="GO:0005652">
    <property type="term" value="C:nuclear lamina"/>
    <property type="evidence" value="ECO:0007669"/>
    <property type="project" value="TreeGrafter"/>
</dbReference>
<dbReference type="InterPro" id="IPR039008">
    <property type="entry name" value="IF_rod_dom"/>
</dbReference>
<dbReference type="Gene3D" id="1.20.5.1160">
    <property type="entry name" value="Vasodilator-stimulated phosphoprotein"/>
    <property type="match status" value="1"/>
</dbReference>
<name>A0A3P6SHZ0_DIBLA</name>
<gene>
    <name evidence="4" type="ORF">DILT_LOCUS2365</name>
</gene>
<accession>A0A3P6SHZ0</accession>
<dbReference type="EMBL" id="UYRU01041999">
    <property type="protein sequence ID" value="VDK71857.1"/>
    <property type="molecule type" value="Genomic_DNA"/>
</dbReference>
<dbReference type="GO" id="GO:0051664">
    <property type="term" value="P:nuclear pore localization"/>
    <property type="evidence" value="ECO:0007669"/>
    <property type="project" value="TreeGrafter"/>
</dbReference>
<dbReference type="AlphaFoldDB" id="A0A3P6SHZ0"/>
<evidence type="ECO:0000256" key="1">
    <source>
        <dbReference type="ARBA" id="ARBA00022754"/>
    </source>
</evidence>
<dbReference type="Proteomes" id="UP000281553">
    <property type="component" value="Unassembled WGS sequence"/>
</dbReference>
<evidence type="ECO:0000256" key="2">
    <source>
        <dbReference type="ARBA" id="ARBA00023054"/>
    </source>
</evidence>
<dbReference type="PANTHER" id="PTHR45721:SF12">
    <property type="entry name" value="INTERMEDIATE FILAMENT PROTEIN IFA-1"/>
    <property type="match status" value="1"/>
</dbReference>
<proteinExistence type="predicted"/>
<evidence type="ECO:0000259" key="3">
    <source>
        <dbReference type="Pfam" id="PF00038"/>
    </source>
</evidence>
<sequence>MSGQSEMQTLKEEIEFLRRVHQQELGELHRSLEEVGRGVDREVWQSEMSQAIRDIQDRYDIQLEKLRTDMDEMYNARVSGTKSLNYELFYRIGRQKYPRFNLAYDLTFCTWWVYFQVIYEAS</sequence>
<organism evidence="4 5">
    <name type="scientific">Dibothriocephalus latus</name>
    <name type="common">Fish tapeworm</name>
    <name type="synonym">Diphyllobothrium latum</name>
    <dbReference type="NCBI Taxonomy" id="60516"/>
    <lineage>
        <taxon>Eukaryota</taxon>
        <taxon>Metazoa</taxon>
        <taxon>Spiralia</taxon>
        <taxon>Lophotrochozoa</taxon>
        <taxon>Platyhelminthes</taxon>
        <taxon>Cestoda</taxon>
        <taxon>Eucestoda</taxon>
        <taxon>Diphyllobothriidea</taxon>
        <taxon>Diphyllobothriidae</taxon>
        <taxon>Dibothriocephalus</taxon>
    </lineage>
</organism>
<keyword evidence="1" id="KW-0403">Intermediate filament</keyword>
<keyword evidence="5" id="KW-1185">Reference proteome</keyword>
<dbReference type="OrthoDB" id="2441647at2759"/>